<protein>
    <submittedName>
        <fullName evidence="1">DUF2256 domain-containing protein</fullName>
    </submittedName>
</protein>
<sequence>MSVADGFRNPHNLPVKTCLQCHRPFCWRRKWARSWDEVKYCSKGCKHRAQKTPANICAAGSVEDEF</sequence>
<name>A0A9X2WCZ0_9GAMM</name>
<dbReference type="Pfam" id="PF10013">
    <property type="entry name" value="DUF2256"/>
    <property type="match status" value="1"/>
</dbReference>
<dbReference type="PANTHER" id="PTHR37463">
    <property type="entry name" value="GSL3115 PROTEIN"/>
    <property type="match status" value="1"/>
</dbReference>
<dbReference type="AlphaFoldDB" id="A0A9X2WCZ0"/>
<proteinExistence type="predicted"/>
<dbReference type="PANTHER" id="PTHR37463:SF1">
    <property type="entry name" value="DUF2256 DOMAIN-CONTAINING PROTEIN"/>
    <property type="match status" value="1"/>
</dbReference>
<evidence type="ECO:0000313" key="2">
    <source>
        <dbReference type="Proteomes" id="UP001147830"/>
    </source>
</evidence>
<organism evidence="1 2">
    <name type="scientific">Thalassolituus pacificus</name>
    <dbReference type="NCBI Taxonomy" id="2975440"/>
    <lineage>
        <taxon>Bacteria</taxon>
        <taxon>Pseudomonadati</taxon>
        <taxon>Pseudomonadota</taxon>
        <taxon>Gammaproteobacteria</taxon>
        <taxon>Oceanospirillales</taxon>
        <taxon>Oceanospirillaceae</taxon>
        <taxon>Thalassolituus</taxon>
    </lineage>
</organism>
<dbReference type="InterPro" id="IPR017136">
    <property type="entry name" value="UCP037205"/>
</dbReference>
<keyword evidence="2" id="KW-1185">Reference proteome</keyword>
<dbReference type="EMBL" id="JAOANI010000012">
    <property type="protein sequence ID" value="MCT7358073.1"/>
    <property type="molecule type" value="Genomic_DNA"/>
</dbReference>
<reference evidence="1" key="1">
    <citation type="journal article" date="2022" name="Front. Microbiol.">
        <title>Genome-based taxonomic rearrangement of Oceanobacter-related bacteria including the description of Thalassolituus hydrocarbonoclasticus sp. nov. and Thalassolituus pacificus sp. nov. and emended description of the genus Thalassolituus.</title>
        <authorList>
            <person name="Dong C."/>
            <person name="Wei L."/>
            <person name="Wang J."/>
            <person name="Lai Q."/>
            <person name="Huang Z."/>
            <person name="Shao Z."/>
        </authorList>
    </citation>
    <scope>NUCLEOTIDE SEQUENCE</scope>
    <source>
        <strain evidence="1">59MF3M-4</strain>
    </source>
</reference>
<evidence type="ECO:0000313" key="1">
    <source>
        <dbReference type="EMBL" id="MCT7358073.1"/>
    </source>
</evidence>
<gene>
    <name evidence="1" type="ORF">NYR02_03435</name>
</gene>
<reference evidence="1" key="2">
    <citation type="submission" date="2022-08" db="EMBL/GenBank/DDBJ databases">
        <authorList>
            <person name="Dong C."/>
        </authorList>
    </citation>
    <scope>NUCLEOTIDE SEQUENCE</scope>
    <source>
        <strain evidence="1">59MF3M-4</strain>
    </source>
</reference>
<comment type="caution">
    <text evidence="1">The sequence shown here is derived from an EMBL/GenBank/DDBJ whole genome shotgun (WGS) entry which is preliminary data.</text>
</comment>
<dbReference type="RefSeq" id="WP_260974996.1">
    <property type="nucleotide sequence ID" value="NZ_JAOANI010000012.1"/>
</dbReference>
<dbReference type="Proteomes" id="UP001147830">
    <property type="component" value="Unassembled WGS sequence"/>
</dbReference>
<accession>A0A9X2WCZ0</accession>